<dbReference type="SMART" id="SM00360">
    <property type="entry name" value="RRM"/>
    <property type="match status" value="1"/>
</dbReference>
<dbReference type="OrthoDB" id="1099063at2759"/>
<gene>
    <name evidence="4" type="ORF">DFQ27_000251</name>
</gene>
<dbReference type="EMBL" id="JAAAJB010000104">
    <property type="protein sequence ID" value="KAG0265943.1"/>
    <property type="molecule type" value="Genomic_DNA"/>
</dbReference>
<keyword evidence="1 2" id="KW-0694">RNA-binding</keyword>
<evidence type="ECO:0000256" key="2">
    <source>
        <dbReference type="PROSITE-ProRule" id="PRU00176"/>
    </source>
</evidence>
<comment type="caution">
    <text evidence="4">The sequence shown here is derived from an EMBL/GenBank/DDBJ whole genome shotgun (WGS) entry which is preliminary data.</text>
</comment>
<dbReference type="InterPro" id="IPR035979">
    <property type="entry name" value="RBD_domain_sf"/>
</dbReference>
<dbReference type="Gene3D" id="3.30.70.330">
    <property type="match status" value="1"/>
</dbReference>
<feature type="domain" description="RRM" evidence="3">
    <location>
        <begin position="64"/>
        <end position="139"/>
    </location>
</feature>
<dbReference type="Proteomes" id="UP000807716">
    <property type="component" value="Unassembled WGS sequence"/>
</dbReference>
<evidence type="ECO:0000259" key="3">
    <source>
        <dbReference type="PROSITE" id="PS50102"/>
    </source>
</evidence>
<dbReference type="AlphaFoldDB" id="A0A9P6QDE0"/>
<evidence type="ECO:0000256" key="1">
    <source>
        <dbReference type="ARBA" id="ARBA00022884"/>
    </source>
</evidence>
<dbReference type="SUPFAM" id="SSF54928">
    <property type="entry name" value="RNA-binding domain, RBD"/>
    <property type="match status" value="1"/>
</dbReference>
<dbReference type="InterPro" id="IPR051186">
    <property type="entry name" value="RRM_HNRPC/RALY_subfam"/>
</dbReference>
<dbReference type="GO" id="GO:0003723">
    <property type="term" value="F:RNA binding"/>
    <property type="evidence" value="ECO:0007669"/>
    <property type="project" value="UniProtKB-UniRule"/>
</dbReference>
<dbReference type="InterPro" id="IPR000504">
    <property type="entry name" value="RRM_dom"/>
</dbReference>
<dbReference type="PROSITE" id="PS50102">
    <property type="entry name" value="RRM"/>
    <property type="match status" value="1"/>
</dbReference>
<protein>
    <recommendedName>
        <fullName evidence="3">RRM domain-containing protein</fullName>
    </recommendedName>
</protein>
<name>A0A9P6QDE0_9FUNG</name>
<sequence length="166" mass="18498">MPSLDWPTFTEQQVASQAEQSITDGSNGSAGIMMELEWRDRRLGTGMPYEDAKGVELSKLPTGSRLSLDNLPRCSKNDIFELFGRHGKVVEIVLNNGYGYVQYERVQDCKRALAAEQGGMFMGNRLATLKMIIVQRSAMINMTPRAETVHLAQETIVSIETIVETI</sequence>
<accession>A0A9P6QDE0</accession>
<reference evidence="4" key="1">
    <citation type="journal article" date="2020" name="Fungal Divers.">
        <title>Resolving the Mortierellaceae phylogeny through synthesis of multi-gene phylogenetics and phylogenomics.</title>
        <authorList>
            <person name="Vandepol N."/>
            <person name="Liber J."/>
            <person name="Desiro A."/>
            <person name="Na H."/>
            <person name="Kennedy M."/>
            <person name="Barry K."/>
            <person name="Grigoriev I.V."/>
            <person name="Miller A.N."/>
            <person name="O'Donnell K."/>
            <person name="Stajich J.E."/>
            <person name="Bonito G."/>
        </authorList>
    </citation>
    <scope>NUCLEOTIDE SEQUENCE</scope>
    <source>
        <strain evidence="4">BC1065</strain>
    </source>
</reference>
<dbReference type="InterPro" id="IPR012677">
    <property type="entry name" value="Nucleotide-bd_a/b_plait_sf"/>
</dbReference>
<proteinExistence type="predicted"/>
<dbReference type="Pfam" id="PF00076">
    <property type="entry name" value="RRM_1"/>
    <property type="match status" value="1"/>
</dbReference>
<organism evidence="4 5">
    <name type="scientific">Actinomortierella ambigua</name>
    <dbReference type="NCBI Taxonomy" id="1343610"/>
    <lineage>
        <taxon>Eukaryota</taxon>
        <taxon>Fungi</taxon>
        <taxon>Fungi incertae sedis</taxon>
        <taxon>Mucoromycota</taxon>
        <taxon>Mortierellomycotina</taxon>
        <taxon>Mortierellomycetes</taxon>
        <taxon>Mortierellales</taxon>
        <taxon>Mortierellaceae</taxon>
        <taxon>Actinomortierella</taxon>
    </lineage>
</organism>
<evidence type="ECO:0000313" key="5">
    <source>
        <dbReference type="Proteomes" id="UP000807716"/>
    </source>
</evidence>
<dbReference type="PANTHER" id="PTHR13968:SF26">
    <property type="entry name" value="RRM DOMAIN-CONTAINING PROTEIN"/>
    <property type="match status" value="1"/>
</dbReference>
<keyword evidence="5" id="KW-1185">Reference proteome</keyword>
<dbReference type="PANTHER" id="PTHR13968">
    <property type="entry name" value="HETEROGENEOUS NUCLEAR RIBONUCLEOPROTEIN"/>
    <property type="match status" value="1"/>
</dbReference>
<evidence type="ECO:0000313" key="4">
    <source>
        <dbReference type="EMBL" id="KAG0265943.1"/>
    </source>
</evidence>